<keyword evidence="1" id="KW-0472">Membrane</keyword>
<dbReference type="EMBL" id="GGEC01057377">
    <property type="protein sequence ID" value="MBX37861.1"/>
    <property type="molecule type" value="Transcribed_RNA"/>
</dbReference>
<feature type="transmembrane region" description="Helical" evidence="1">
    <location>
        <begin position="12"/>
        <end position="32"/>
    </location>
</feature>
<proteinExistence type="predicted"/>
<sequence length="33" mass="3690">MTLKDINHMQVELSILLCPLISLVHITSILTAE</sequence>
<name>A0A2P2N5T4_RHIMU</name>
<protein>
    <submittedName>
        <fullName evidence="2">Uncharacterized protein</fullName>
    </submittedName>
</protein>
<evidence type="ECO:0000256" key="1">
    <source>
        <dbReference type="SAM" id="Phobius"/>
    </source>
</evidence>
<accession>A0A2P2N5T4</accession>
<organism evidence="2">
    <name type="scientific">Rhizophora mucronata</name>
    <name type="common">Asiatic mangrove</name>
    <dbReference type="NCBI Taxonomy" id="61149"/>
    <lineage>
        <taxon>Eukaryota</taxon>
        <taxon>Viridiplantae</taxon>
        <taxon>Streptophyta</taxon>
        <taxon>Embryophyta</taxon>
        <taxon>Tracheophyta</taxon>
        <taxon>Spermatophyta</taxon>
        <taxon>Magnoliopsida</taxon>
        <taxon>eudicotyledons</taxon>
        <taxon>Gunneridae</taxon>
        <taxon>Pentapetalae</taxon>
        <taxon>rosids</taxon>
        <taxon>fabids</taxon>
        <taxon>Malpighiales</taxon>
        <taxon>Rhizophoraceae</taxon>
        <taxon>Rhizophora</taxon>
    </lineage>
</organism>
<reference evidence="2" key="1">
    <citation type="submission" date="2018-02" db="EMBL/GenBank/DDBJ databases">
        <title>Rhizophora mucronata_Transcriptome.</title>
        <authorList>
            <person name="Meera S.P."/>
            <person name="Sreeshan A."/>
            <person name="Augustine A."/>
        </authorList>
    </citation>
    <scope>NUCLEOTIDE SEQUENCE</scope>
    <source>
        <tissue evidence="2">Leaf</tissue>
    </source>
</reference>
<keyword evidence="1" id="KW-1133">Transmembrane helix</keyword>
<evidence type="ECO:0000313" key="2">
    <source>
        <dbReference type="EMBL" id="MBX37861.1"/>
    </source>
</evidence>
<keyword evidence="1" id="KW-0812">Transmembrane</keyword>
<dbReference type="AlphaFoldDB" id="A0A2P2N5T4"/>